<evidence type="ECO:0000256" key="3">
    <source>
        <dbReference type="ARBA" id="ARBA00023125"/>
    </source>
</evidence>
<evidence type="ECO:0000256" key="1">
    <source>
        <dbReference type="ARBA" id="ARBA00009437"/>
    </source>
</evidence>
<evidence type="ECO:0000256" key="4">
    <source>
        <dbReference type="ARBA" id="ARBA00023163"/>
    </source>
</evidence>
<comment type="similarity">
    <text evidence="1">Belongs to the LysR transcriptional regulatory family.</text>
</comment>
<dbReference type="InterPro" id="IPR000847">
    <property type="entry name" value="LysR_HTH_N"/>
</dbReference>
<evidence type="ECO:0000259" key="5">
    <source>
        <dbReference type="PROSITE" id="PS50931"/>
    </source>
</evidence>
<dbReference type="Pfam" id="PF00126">
    <property type="entry name" value="HTH_1"/>
    <property type="match status" value="1"/>
</dbReference>
<proteinExistence type="inferred from homology"/>
<dbReference type="PANTHER" id="PTHR30346">
    <property type="entry name" value="TRANSCRIPTIONAL DUAL REGULATOR HCAR-RELATED"/>
    <property type="match status" value="1"/>
</dbReference>
<accession>U2RAU9</accession>
<dbReference type="PANTHER" id="PTHR30346:SF0">
    <property type="entry name" value="HCA OPERON TRANSCRIPTIONAL ACTIVATOR HCAR"/>
    <property type="match status" value="1"/>
</dbReference>
<dbReference type="GO" id="GO:0003700">
    <property type="term" value="F:DNA-binding transcription factor activity"/>
    <property type="evidence" value="ECO:0007669"/>
    <property type="project" value="InterPro"/>
</dbReference>
<gene>
    <name evidence="6" type="ORF">HMPREF0373_00554</name>
</gene>
<keyword evidence="3" id="KW-0238">DNA-binding</keyword>
<feature type="domain" description="HTH lysR-type" evidence="5">
    <location>
        <begin position="1"/>
        <end position="58"/>
    </location>
</feature>
<dbReference type="AlphaFoldDB" id="U2RAU9"/>
<dbReference type="CDD" id="cd05466">
    <property type="entry name" value="PBP2_LTTR_substrate"/>
    <property type="match status" value="1"/>
</dbReference>
<sequence>MNTLQMQCFLSIAENRSFSRTARELYVSQPTLTKHIQHLENELQVLLFDRSKHPIELTGYGELYYQAFSDFFGELKRIRQISLKHNDSFKGTLNIGILSGWKLPAIVQQTLTAFCEIYPDIQLTFENHNIKRILSLLHKEKLDACFIMKDFIPESEDTNYLPLFDVPKYLIYSPKLFPSEKQDITVADMKNEVFFSLYEDDTDYTRPLIQKYCQQYNFTPITRSLPNIESVISNIEFGKGIAILDGLTTLTTAEKIEKLTLSPPHTLCLAWQKTPKSSLLPLLAQEFQLTFAKE</sequence>
<keyword evidence="7" id="KW-1185">Reference proteome</keyword>
<keyword evidence="2" id="KW-0805">Transcription regulation</keyword>
<comment type="caution">
    <text evidence="6">The sequence shown here is derived from an EMBL/GenBank/DDBJ whole genome shotgun (WGS) entry which is preliminary data.</text>
</comment>
<dbReference type="Gene3D" id="3.40.190.290">
    <property type="match status" value="1"/>
</dbReference>
<dbReference type="PRINTS" id="PR00039">
    <property type="entry name" value="HTHLYSR"/>
</dbReference>
<evidence type="ECO:0000313" key="6">
    <source>
        <dbReference type="EMBL" id="ERK50733.1"/>
    </source>
</evidence>
<dbReference type="GO" id="GO:0032993">
    <property type="term" value="C:protein-DNA complex"/>
    <property type="evidence" value="ECO:0007669"/>
    <property type="project" value="TreeGrafter"/>
</dbReference>
<dbReference type="Proteomes" id="UP000016608">
    <property type="component" value="Unassembled WGS sequence"/>
</dbReference>
<dbReference type="SUPFAM" id="SSF46785">
    <property type="entry name" value="Winged helix' DNA-binding domain"/>
    <property type="match status" value="1"/>
</dbReference>
<dbReference type="InterPro" id="IPR036390">
    <property type="entry name" value="WH_DNA-bd_sf"/>
</dbReference>
<dbReference type="eggNOG" id="COG0583">
    <property type="taxonomic scope" value="Bacteria"/>
</dbReference>
<dbReference type="InterPro" id="IPR005119">
    <property type="entry name" value="LysR_subst-bd"/>
</dbReference>
<dbReference type="PATRIC" id="fig|1256908.3.peg.505"/>
<dbReference type="HOGENOM" id="CLU_039613_6_2_9"/>
<dbReference type="EMBL" id="AWVJ01000042">
    <property type="protein sequence ID" value="ERK50733.1"/>
    <property type="molecule type" value="Genomic_DNA"/>
</dbReference>
<evidence type="ECO:0000313" key="7">
    <source>
        <dbReference type="Proteomes" id="UP000016608"/>
    </source>
</evidence>
<evidence type="ECO:0000256" key="2">
    <source>
        <dbReference type="ARBA" id="ARBA00023015"/>
    </source>
</evidence>
<reference evidence="6 7" key="1">
    <citation type="submission" date="2013-06" db="EMBL/GenBank/DDBJ databases">
        <authorList>
            <person name="Weinstock G."/>
            <person name="Sodergren E."/>
            <person name="Lobos E.A."/>
            <person name="Fulton L."/>
            <person name="Fulton R."/>
            <person name="Courtney L."/>
            <person name="Fronick C."/>
            <person name="O'Laughlin M."/>
            <person name="Godfrey J."/>
            <person name="Wilson R.M."/>
            <person name="Miner T."/>
            <person name="Farmer C."/>
            <person name="Delehaunty K."/>
            <person name="Cordes M."/>
            <person name="Minx P."/>
            <person name="Tomlinson C."/>
            <person name="Chen J."/>
            <person name="Wollam A."/>
            <person name="Pepin K.H."/>
            <person name="Bhonagiri V."/>
            <person name="Zhang X."/>
            <person name="Warren W."/>
            <person name="Mitreva M."/>
            <person name="Mardis E.R."/>
            <person name="Wilson R.K."/>
        </authorList>
    </citation>
    <scope>NUCLEOTIDE SEQUENCE [LARGE SCALE GENOMIC DNA]</scope>
    <source>
        <strain evidence="6 7">ATCC 29099</strain>
    </source>
</reference>
<dbReference type="InterPro" id="IPR036388">
    <property type="entry name" value="WH-like_DNA-bd_sf"/>
</dbReference>
<dbReference type="SUPFAM" id="SSF53850">
    <property type="entry name" value="Periplasmic binding protein-like II"/>
    <property type="match status" value="1"/>
</dbReference>
<dbReference type="Gene3D" id="1.10.10.10">
    <property type="entry name" value="Winged helix-like DNA-binding domain superfamily/Winged helix DNA-binding domain"/>
    <property type="match status" value="1"/>
</dbReference>
<dbReference type="Pfam" id="PF03466">
    <property type="entry name" value="LysR_substrate"/>
    <property type="match status" value="1"/>
</dbReference>
<name>U2RAU9_EUBRA</name>
<dbReference type="FunFam" id="1.10.10.10:FF:000001">
    <property type="entry name" value="LysR family transcriptional regulator"/>
    <property type="match status" value="1"/>
</dbReference>
<keyword evidence="4" id="KW-0804">Transcription</keyword>
<dbReference type="PROSITE" id="PS50931">
    <property type="entry name" value="HTH_LYSR"/>
    <property type="match status" value="1"/>
</dbReference>
<dbReference type="GO" id="GO:0003677">
    <property type="term" value="F:DNA binding"/>
    <property type="evidence" value="ECO:0007669"/>
    <property type="project" value="UniProtKB-KW"/>
</dbReference>
<protein>
    <submittedName>
        <fullName evidence="6">Transcriptional regulator, LysR family</fullName>
    </submittedName>
</protein>
<organism evidence="6 7">
    <name type="scientific">Eubacterium ramulus ATCC 29099</name>
    <dbReference type="NCBI Taxonomy" id="1256908"/>
    <lineage>
        <taxon>Bacteria</taxon>
        <taxon>Bacillati</taxon>
        <taxon>Bacillota</taxon>
        <taxon>Clostridia</taxon>
        <taxon>Eubacteriales</taxon>
        <taxon>Eubacteriaceae</taxon>
        <taxon>Eubacterium</taxon>
    </lineage>
</organism>